<dbReference type="PANTHER" id="PTHR38699:SF1">
    <property type="entry name" value="MITOPHAGY RECEPTOR ATG43"/>
    <property type="match status" value="1"/>
</dbReference>
<dbReference type="GO" id="GO:0140580">
    <property type="term" value="F:mitochondrion autophagosome adaptor activity"/>
    <property type="evidence" value="ECO:0007669"/>
    <property type="project" value="InterPro"/>
</dbReference>
<organism evidence="1 2">
    <name type="scientific">Ajellomyces capsulatus</name>
    <name type="common">Darling's disease fungus</name>
    <name type="synonym">Histoplasma capsulatum</name>
    <dbReference type="NCBI Taxonomy" id="5037"/>
    <lineage>
        <taxon>Eukaryota</taxon>
        <taxon>Fungi</taxon>
        <taxon>Dikarya</taxon>
        <taxon>Ascomycota</taxon>
        <taxon>Pezizomycotina</taxon>
        <taxon>Eurotiomycetes</taxon>
        <taxon>Eurotiomycetidae</taxon>
        <taxon>Onygenales</taxon>
        <taxon>Ajellomycetaceae</taxon>
        <taxon>Histoplasma</taxon>
    </lineage>
</organism>
<protein>
    <submittedName>
        <fullName evidence="1">DUF1770 superfamily domain-containing protein</fullName>
    </submittedName>
</protein>
<reference evidence="1" key="1">
    <citation type="submission" date="2021-01" db="EMBL/GenBank/DDBJ databases">
        <title>Chromosome-level genome assembly of a human fungal pathogen reveals clustering of transcriptionally co-regulated genes.</title>
        <authorList>
            <person name="Voorhies M."/>
            <person name="Cohen S."/>
            <person name="Shea T.P."/>
            <person name="Petrus S."/>
            <person name="Munoz J.F."/>
            <person name="Poplawski S."/>
            <person name="Goldman W.E."/>
            <person name="Michael T."/>
            <person name="Cuomo C.A."/>
            <person name="Sil A."/>
            <person name="Beyhan S."/>
        </authorList>
    </citation>
    <scope>NUCLEOTIDE SEQUENCE</scope>
    <source>
        <strain evidence="1">WU24</strain>
    </source>
</reference>
<dbReference type="AlphaFoldDB" id="A0A8A1M5E6"/>
<dbReference type="VEuPathDB" id="FungiDB:I7I51_08852"/>
<accession>A0A8A1M5E6</accession>
<dbReference type="OrthoDB" id="2430343at2759"/>
<dbReference type="EMBL" id="CP069109">
    <property type="protein sequence ID" value="QSS59417.1"/>
    <property type="molecule type" value="Genomic_DNA"/>
</dbReference>
<sequence>MNPHPSTTHDISLATAASQKEPVTIKTHHYRSPSDATSISTDIVDPHRAIRRVQRTTLPPLPDLRFEQSYLASLKGAETWQKVAWITLRDQVCLPLMQGTLWTLALAGWRYWNCGTQFKGRTLGTRIRRWWWEKTGAARRICFVRIEFATLTRHQGIASEGVHFNLGVSMAKAGRILFRPTIGVYIGRYRRPAKLDMGNFP</sequence>
<evidence type="ECO:0000313" key="1">
    <source>
        <dbReference type="EMBL" id="QSS59417.1"/>
    </source>
</evidence>
<dbReference type="Proteomes" id="UP000663671">
    <property type="component" value="Chromosome 2"/>
</dbReference>
<name>A0A8A1M5E6_AJECA</name>
<dbReference type="PANTHER" id="PTHR38699">
    <property type="entry name" value="CHROMOSOME 1, WHOLE GENOME SHOTGUN SEQUENCE"/>
    <property type="match status" value="1"/>
</dbReference>
<dbReference type="InterPro" id="IPR013898">
    <property type="entry name" value="Atg43"/>
</dbReference>
<proteinExistence type="predicted"/>
<dbReference type="Pfam" id="PF08589">
    <property type="entry name" value="ATG43"/>
    <property type="match status" value="1"/>
</dbReference>
<evidence type="ECO:0000313" key="2">
    <source>
        <dbReference type="Proteomes" id="UP000663671"/>
    </source>
</evidence>
<gene>
    <name evidence="1" type="ORF">I7I51_08852</name>
</gene>
<dbReference type="GO" id="GO:0000423">
    <property type="term" value="P:mitophagy"/>
    <property type="evidence" value="ECO:0007669"/>
    <property type="project" value="InterPro"/>
</dbReference>